<reference evidence="1" key="1">
    <citation type="submission" date="2023-10" db="EMBL/GenBank/DDBJ databases">
        <title>Genome assembly of Pristionchus species.</title>
        <authorList>
            <person name="Yoshida K."/>
            <person name="Sommer R.J."/>
        </authorList>
    </citation>
    <scope>NUCLEOTIDE SEQUENCE</scope>
    <source>
        <strain evidence="1">RS5133</strain>
    </source>
</reference>
<evidence type="ECO:0000313" key="2">
    <source>
        <dbReference type="Proteomes" id="UP001432322"/>
    </source>
</evidence>
<feature type="non-terminal residue" evidence="1">
    <location>
        <position position="1"/>
    </location>
</feature>
<organism evidence="1 2">
    <name type="scientific">Pristionchus fissidentatus</name>
    <dbReference type="NCBI Taxonomy" id="1538716"/>
    <lineage>
        <taxon>Eukaryota</taxon>
        <taxon>Metazoa</taxon>
        <taxon>Ecdysozoa</taxon>
        <taxon>Nematoda</taxon>
        <taxon>Chromadorea</taxon>
        <taxon>Rhabditida</taxon>
        <taxon>Rhabditina</taxon>
        <taxon>Diplogasteromorpha</taxon>
        <taxon>Diplogasteroidea</taxon>
        <taxon>Neodiplogasteridae</taxon>
        <taxon>Pristionchus</taxon>
    </lineage>
</organism>
<keyword evidence="2" id="KW-1185">Reference proteome</keyword>
<accession>A0AAV5VHB5</accession>
<comment type="caution">
    <text evidence="1">The sequence shown here is derived from an EMBL/GenBank/DDBJ whole genome shotgun (WGS) entry which is preliminary data.</text>
</comment>
<evidence type="ECO:0000313" key="1">
    <source>
        <dbReference type="EMBL" id="GMT19102.1"/>
    </source>
</evidence>
<dbReference type="AlphaFoldDB" id="A0AAV5VHB5"/>
<gene>
    <name evidence="1" type="ORF">PFISCL1PPCAC_10399</name>
</gene>
<proteinExistence type="predicted"/>
<sequence>PLNQSIISIYQLRPITFAAERESQLAENLENLVSFWLKATFDWTTHTLFNLRIPTNLLFLKDTAQLHLESLRAFSKGEVAMTRETINEWWVRMERVLSTLTQWEKSLSLWITLCFALERNKEQLSTEYD</sequence>
<dbReference type="Proteomes" id="UP001432322">
    <property type="component" value="Unassembled WGS sequence"/>
</dbReference>
<name>A0AAV5VHB5_9BILA</name>
<protein>
    <submittedName>
        <fullName evidence="1">Uncharacterized protein</fullName>
    </submittedName>
</protein>
<feature type="non-terminal residue" evidence="1">
    <location>
        <position position="129"/>
    </location>
</feature>
<dbReference type="EMBL" id="BTSY01000003">
    <property type="protein sequence ID" value="GMT19102.1"/>
    <property type="molecule type" value="Genomic_DNA"/>
</dbReference>